<evidence type="ECO:0000313" key="2">
    <source>
        <dbReference type="EMBL" id="PSR27284.1"/>
    </source>
</evidence>
<accession>A0A2T2WYG9</accession>
<evidence type="ECO:0000313" key="3">
    <source>
        <dbReference type="Proteomes" id="UP000242705"/>
    </source>
</evidence>
<sequence>MLAFLASSLTLRPRVCRHLRRFVATIDCKEFCFMRSLYHTSVHYIRSLIHFAVFPQQPIAFPHKMVFTGITGTTCKEDKMNTVTIAEIASRLDLPESTVRYYRDRFSEFVPVIGKGRQRRYPEEAVEIFHTIADGLRNGQTATMVEETLGRLYPRNVETTETELAQVTAGTPQQVAQAMVQVLYQQSEEIQAMRLSLEQIKDDLDRKYEENVAVVAEAFEKLKSHMDTQDMQNARLARERDQFIVSQMRDMLQKSQQTQAQSKSWWQKWWGKNSAQASVRS</sequence>
<dbReference type="EMBL" id="PXYX01000014">
    <property type="protein sequence ID" value="PSR27284.1"/>
    <property type="molecule type" value="Genomic_DNA"/>
</dbReference>
<feature type="domain" description="HTH merR-type" evidence="1">
    <location>
        <begin position="84"/>
        <end position="149"/>
    </location>
</feature>
<comment type="caution">
    <text evidence="2">The sequence shown here is derived from an EMBL/GenBank/DDBJ whole genome shotgun (WGS) entry which is preliminary data.</text>
</comment>
<dbReference type="AlphaFoldDB" id="A0A2T2WYG9"/>
<dbReference type="GO" id="GO:0006355">
    <property type="term" value="P:regulation of DNA-templated transcription"/>
    <property type="evidence" value="ECO:0007669"/>
    <property type="project" value="InterPro"/>
</dbReference>
<dbReference type="Pfam" id="PF13411">
    <property type="entry name" value="MerR_1"/>
    <property type="match status" value="1"/>
</dbReference>
<dbReference type="InterPro" id="IPR000551">
    <property type="entry name" value="MerR-type_HTH_dom"/>
</dbReference>
<dbReference type="InterPro" id="IPR009061">
    <property type="entry name" value="DNA-bd_dom_put_sf"/>
</dbReference>
<reference evidence="2 3" key="1">
    <citation type="journal article" date="2014" name="BMC Genomics">
        <title>Comparison of environmental and isolate Sulfobacillus genomes reveals diverse carbon, sulfur, nitrogen, and hydrogen metabolisms.</title>
        <authorList>
            <person name="Justice N.B."/>
            <person name="Norman A."/>
            <person name="Brown C.T."/>
            <person name="Singh A."/>
            <person name="Thomas B.C."/>
            <person name="Banfield J.F."/>
        </authorList>
    </citation>
    <scope>NUCLEOTIDE SEQUENCE [LARGE SCALE GENOMIC DNA]</scope>
    <source>
        <strain evidence="2">AMDSBA5</strain>
    </source>
</reference>
<dbReference type="Gene3D" id="1.10.1660.10">
    <property type="match status" value="1"/>
</dbReference>
<dbReference type="GO" id="GO:0003677">
    <property type="term" value="F:DNA binding"/>
    <property type="evidence" value="ECO:0007669"/>
    <property type="project" value="InterPro"/>
</dbReference>
<gene>
    <name evidence="2" type="ORF">C7B47_08740</name>
</gene>
<proteinExistence type="predicted"/>
<dbReference type="Proteomes" id="UP000242705">
    <property type="component" value="Unassembled WGS sequence"/>
</dbReference>
<evidence type="ECO:0000259" key="1">
    <source>
        <dbReference type="Pfam" id="PF13411"/>
    </source>
</evidence>
<dbReference type="SUPFAM" id="SSF46955">
    <property type="entry name" value="Putative DNA-binding domain"/>
    <property type="match status" value="1"/>
</dbReference>
<name>A0A2T2WYG9_SULTH</name>
<protein>
    <recommendedName>
        <fullName evidence="1">HTH merR-type domain-containing protein</fullName>
    </recommendedName>
</protein>
<organism evidence="2 3">
    <name type="scientific">Sulfobacillus thermosulfidooxidans</name>
    <dbReference type="NCBI Taxonomy" id="28034"/>
    <lineage>
        <taxon>Bacteria</taxon>
        <taxon>Bacillati</taxon>
        <taxon>Bacillota</taxon>
        <taxon>Clostridia</taxon>
        <taxon>Eubacteriales</taxon>
        <taxon>Clostridiales Family XVII. Incertae Sedis</taxon>
        <taxon>Sulfobacillus</taxon>
    </lineage>
</organism>